<dbReference type="PANTHER" id="PTHR46539:SF9">
    <property type="entry name" value="RING-H2 FINGER PROTEIN ATL56"/>
    <property type="match status" value="1"/>
</dbReference>
<evidence type="ECO:0000313" key="13">
    <source>
        <dbReference type="Proteomes" id="UP000813462"/>
    </source>
</evidence>
<evidence type="ECO:0000256" key="3">
    <source>
        <dbReference type="ARBA" id="ARBA00022723"/>
    </source>
</evidence>
<dbReference type="AlphaFoldDB" id="A0A978VZW4"/>
<keyword evidence="6 10" id="KW-1133">Transmembrane helix</keyword>
<sequence length="172" mass="19798">MPPHHHHQPNRHGVQSPSPKPNQKFLFLILKVVIMTFITTLFFLFLGVAAMLLLCLAGGALHGRRRRTHFPYSSNGLFPEDLIKLPQFRYAKRIERQEEAHSECVVCLDRFREGQWCRKLVGCNHVFHRSCLDTWLVKVAACPICRTRVGLNQPVNGSTVGVEEEAKLVRFW</sequence>
<keyword evidence="7 10" id="KW-0472">Membrane</keyword>
<dbReference type="Gene3D" id="3.30.40.10">
    <property type="entry name" value="Zinc/RING finger domain, C3HC4 (zinc finger)"/>
    <property type="match status" value="1"/>
</dbReference>
<dbReference type="GO" id="GO:0008270">
    <property type="term" value="F:zinc ion binding"/>
    <property type="evidence" value="ECO:0007669"/>
    <property type="project" value="UniProtKB-KW"/>
</dbReference>
<comment type="caution">
    <text evidence="12">The sequence shown here is derived from an EMBL/GenBank/DDBJ whole genome shotgun (WGS) entry which is preliminary data.</text>
</comment>
<evidence type="ECO:0000259" key="11">
    <source>
        <dbReference type="PROSITE" id="PS50089"/>
    </source>
</evidence>
<accession>A0A978VZW4</accession>
<evidence type="ECO:0000256" key="8">
    <source>
        <dbReference type="ARBA" id="ARBA00024209"/>
    </source>
</evidence>
<gene>
    <name evidence="12" type="ORF">FEM48_Zijuj01G0073600</name>
</gene>
<dbReference type="PROSITE" id="PS50089">
    <property type="entry name" value="ZF_RING_2"/>
    <property type="match status" value="1"/>
</dbReference>
<keyword evidence="2 10" id="KW-0812">Transmembrane</keyword>
<dbReference type="SMART" id="SM00184">
    <property type="entry name" value="RING"/>
    <property type="match status" value="1"/>
</dbReference>
<comment type="similarity">
    <text evidence="8">Belongs to the RING-type zinc finger family. ATL subfamily.</text>
</comment>
<dbReference type="Proteomes" id="UP000813462">
    <property type="component" value="Unassembled WGS sequence"/>
</dbReference>
<evidence type="ECO:0000256" key="9">
    <source>
        <dbReference type="PROSITE-ProRule" id="PRU00175"/>
    </source>
</evidence>
<dbReference type="InterPro" id="IPR013083">
    <property type="entry name" value="Znf_RING/FYVE/PHD"/>
</dbReference>
<protein>
    <recommendedName>
        <fullName evidence="11">RING-type domain-containing protein</fullName>
    </recommendedName>
</protein>
<evidence type="ECO:0000256" key="7">
    <source>
        <dbReference type="ARBA" id="ARBA00023136"/>
    </source>
</evidence>
<dbReference type="GO" id="GO:0016020">
    <property type="term" value="C:membrane"/>
    <property type="evidence" value="ECO:0007669"/>
    <property type="project" value="UniProtKB-SubCell"/>
</dbReference>
<evidence type="ECO:0000313" key="12">
    <source>
        <dbReference type="EMBL" id="KAH7545248.1"/>
    </source>
</evidence>
<keyword evidence="3" id="KW-0479">Metal-binding</keyword>
<evidence type="ECO:0000256" key="5">
    <source>
        <dbReference type="ARBA" id="ARBA00022833"/>
    </source>
</evidence>
<reference evidence="12" key="1">
    <citation type="journal article" date="2021" name="Front. Plant Sci.">
        <title>Chromosome-Scale Genome Assembly for Chinese Sour Jujube and Insights Into Its Genome Evolution and Domestication Signature.</title>
        <authorList>
            <person name="Shen L.-Y."/>
            <person name="Luo H."/>
            <person name="Wang X.-L."/>
            <person name="Wang X.-M."/>
            <person name="Qiu X.-J."/>
            <person name="Liu H."/>
            <person name="Zhou S.-S."/>
            <person name="Jia K.-H."/>
            <person name="Nie S."/>
            <person name="Bao Y.-T."/>
            <person name="Zhang R.-G."/>
            <person name="Yun Q.-Z."/>
            <person name="Chai Y.-H."/>
            <person name="Lu J.-Y."/>
            <person name="Li Y."/>
            <person name="Zhao S.-W."/>
            <person name="Mao J.-F."/>
            <person name="Jia S.-G."/>
            <person name="Mao Y.-M."/>
        </authorList>
    </citation>
    <scope>NUCLEOTIDE SEQUENCE</scope>
    <source>
        <strain evidence="12">AT0</strain>
        <tissue evidence="12">Leaf</tissue>
    </source>
</reference>
<evidence type="ECO:0000256" key="1">
    <source>
        <dbReference type="ARBA" id="ARBA00004370"/>
    </source>
</evidence>
<keyword evidence="4 9" id="KW-0863">Zinc-finger</keyword>
<proteinExistence type="inferred from homology"/>
<keyword evidence="5" id="KW-0862">Zinc</keyword>
<dbReference type="SUPFAM" id="SSF57850">
    <property type="entry name" value="RING/U-box"/>
    <property type="match status" value="1"/>
</dbReference>
<organism evidence="12 13">
    <name type="scientific">Ziziphus jujuba var. spinosa</name>
    <dbReference type="NCBI Taxonomy" id="714518"/>
    <lineage>
        <taxon>Eukaryota</taxon>
        <taxon>Viridiplantae</taxon>
        <taxon>Streptophyta</taxon>
        <taxon>Embryophyta</taxon>
        <taxon>Tracheophyta</taxon>
        <taxon>Spermatophyta</taxon>
        <taxon>Magnoliopsida</taxon>
        <taxon>eudicotyledons</taxon>
        <taxon>Gunneridae</taxon>
        <taxon>Pentapetalae</taxon>
        <taxon>rosids</taxon>
        <taxon>fabids</taxon>
        <taxon>Rosales</taxon>
        <taxon>Rhamnaceae</taxon>
        <taxon>Paliureae</taxon>
        <taxon>Ziziphus</taxon>
    </lineage>
</organism>
<evidence type="ECO:0000256" key="6">
    <source>
        <dbReference type="ARBA" id="ARBA00022989"/>
    </source>
</evidence>
<dbReference type="EMBL" id="JAEACU010000001">
    <property type="protein sequence ID" value="KAH7545248.1"/>
    <property type="molecule type" value="Genomic_DNA"/>
</dbReference>
<dbReference type="OrthoDB" id="8062037at2759"/>
<comment type="subcellular location">
    <subcellularLocation>
        <location evidence="1">Membrane</location>
    </subcellularLocation>
</comment>
<feature type="domain" description="RING-type" evidence="11">
    <location>
        <begin position="104"/>
        <end position="146"/>
    </location>
</feature>
<evidence type="ECO:0000256" key="2">
    <source>
        <dbReference type="ARBA" id="ARBA00022692"/>
    </source>
</evidence>
<name>A0A978VZW4_ZIZJJ</name>
<evidence type="ECO:0000256" key="4">
    <source>
        <dbReference type="ARBA" id="ARBA00022771"/>
    </source>
</evidence>
<dbReference type="InterPro" id="IPR001841">
    <property type="entry name" value="Znf_RING"/>
</dbReference>
<feature type="transmembrane region" description="Helical" evidence="10">
    <location>
        <begin position="25"/>
        <end position="57"/>
    </location>
</feature>
<dbReference type="PANTHER" id="PTHR46539">
    <property type="entry name" value="E3 UBIQUITIN-PROTEIN LIGASE ATL42"/>
    <property type="match status" value="1"/>
</dbReference>
<evidence type="ECO:0000256" key="10">
    <source>
        <dbReference type="SAM" id="Phobius"/>
    </source>
</evidence>
<dbReference type="Pfam" id="PF13639">
    <property type="entry name" value="zf-RING_2"/>
    <property type="match status" value="1"/>
</dbReference>